<name>A0A2Z7A2I3_9LAMI</name>
<accession>A0A2Z7A2I3</accession>
<dbReference type="Proteomes" id="UP000250235">
    <property type="component" value="Unassembled WGS sequence"/>
</dbReference>
<evidence type="ECO:0000313" key="2">
    <source>
        <dbReference type="EMBL" id="KZV15706.1"/>
    </source>
</evidence>
<proteinExistence type="predicted"/>
<protein>
    <submittedName>
        <fullName evidence="2">Uncharacterized protein</fullName>
    </submittedName>
</protein>
<organism evidence="2 3">
    <name type="scientific">Dorcoceras hygrometricum</name>
    <dbReference type="NCBI Taxonomy" id="472368"/>
    <lineage>
        <taxon>Eukaryota</taxon>
        <taxon>Viridiplantae</taxon>
        <taxon>Streptophyta</taxon>
        <taxon>Embryophyta</taxon>
        <taxon>Tracheophyta</taxon>
        <taxon>Spermatophyta</taxon>
        <taxon>Magnoliopsida</taxon>
        <taxon>eudicotyledons</taxon>
        <taxon>Gunneridae</taxon>
        <taxon>Pentapetalae</taxon>
        <taxon>asterids</taxon>
        <taxon>lamiids</taxon>
        <taxon>Lamiales</taxon>
        <taxon>Gesneriaceae</taxon>
        <taxon>Didymocarpoideae</taxon>
        <taxon>Trichosporeae</taxon>
        <taxon>Loxocarpinae</taxon>
        <taxon>Dorcoceras</taxon>
    </lineage>
</organism>
<sequence length="323" mass="37082">MHRLLHASGSHPIPTPYDPNVDESESGSVGILLLRRFIWILFSNVCLKLLLHLHTRIILLSSVLLAMHVLLIEEYQDAIFEDERDESNTQIEKEAATLEKAIVVRYGPEQPVQQTMTYTGKGIFAPIQIRVIKWATQFFPKIDPLAKDKGMLEVVARPNPVEEHCQLVLNTAWEVISSTMANFDDWMHFHTVVRLRDVSSFEDLTKTEDQFMLLAETEQVDELLQQRSMLMYKLYELEVQKLVDEHLENFKLDVPSVNHDYLSIRFLNKELKEITRQHRDQRVLAGLRIAAPEASFAGDVAKLAIPQLSLSDVVTSQSSWGHE</sequence>
<feature type="region of interest" description="Disordered" evidence="1">
    <location>
        <begin position="1"/>
        <end position="21"/>
    </location>
</feature>
<evidence type="ECO:0000313" key="3">
    <source>
        <dbReference type="Proteomes" id="UP000250235"/>
    </source>
</evidence>
<gene>
    <name evidence="2" type="ORF">F511_11661</name>
</gene>
<keyword evidence="3" id="KW-1185">Reference proteome</keyword>
<dbReference type="EMBL" id="KV019642">
    <property type="protein sequence ID" value="KZV15706.1"/>
    <property type="molecule type" value="Genomic_DNA"/>
</dbReference>
<reference evidence="2 3" key="1">
    <citation type="journal article" date="2015" name="Proc. Natl. Acad. Sci. U.S.A.">
        <title>The resurrection genome of Boea hygrometrica: A blueprint for survival of dehydration.</title>
        <authorList>
            <person name="Xiao L."/>
            <person name="Yang G."/>
            <person name="Zhang L."/>
            <person name="Yang X."/>
            <person name="Zhao S."/>
            <person name="Ji Z."/>
            <person name="Zhou Q."/>
            <person name="Hu M."/>
            <person name="Wang Y."/>
            <person name="Chen M."/>
            <person name="Xu Y."/>
            <person name="Jin H."/>
            <person name="Xiao X."/>
            <person name="Hu G."/>
            <person name="Bao F."/>
            <person name="Hu Y."/>
            <person name="Wan P."/>
            <person name="Li L."/>
            <person name="Deng X."/>
            <person name="Kuang T."/>
            <person name="Xiang C."/>
            <person name="Zhu J.K."/>
            <person name="Oliver M.J."/>
            <person name="He Y."/>
        </authorList>
    </citation>
    <scope>NUCLEOTIDE SEQUENCE [LARGE SCALE GENOMIC DNA]</scope>
    <source>
        <strain evidence="3">cv. XS01</strain>
    </source>
</reference>
<evidence type="ECO:0000256" key="1">
    <source>
        <dbReference type="SAM" id="MobiDB-lite"/>
    </source>
</evidence>
<dbReference type="AlphaFoldDB" id="A0A2Z7A2I3"/>